<keyword evidence="6" id="KW-1185">Reference proteome</keyword>
<keyword evidence="3" id="KW-0479">Metal-binding</keyword>
<gene>
    <name evidence="5" type="ORF">VPNG_01515</name>
</gene>
<organism evidence="5 6">
    <name type="scientific">Cytospora leucostoma</name>
    <dbReference type="NCBI Taxonomy" id="1230097"/>
    <lineage>
        <taxon>Eukaryota</taxon>
        <taxon>Fungi</taxon>
        <taxon>Dikarya</taxon>
        <taxon>Ascomycota</taxon>
        <taxon>Pezizomycotina</taxon>
        <taxon>Sordariomycetes</taxon>
        <taxon>Sordariomycetidae</taxon>
        <taxon>Diaporthales</taxon>
        <taxon>Cytosporaceae</taxon>
        <taxon>Cytospora</taxon>
    </lineage>
</organism>
<dbReference type="GO" id="GO:0016705">
    <property type="term" value="F:oxidoreductase activity, acting on paired donors, with incorporation or reduction of molecular oxygen"/>
    <property type="evidence" value="ECO:0007669"/>
    <property type="project" value="InterPro"/>
</dbReference>
<evidence type="ECO:0008006" key="7">
    <source>
        <dbReference type="Google" id="ProtNLM"/>
    </source>
</evidence>
<keyword evidence="2" id="KW-0349">Heme</keyword>
<comment type="similarity">
    <text evidence="1">Belongs to the cytochrome P450 family.</text>
</comment>
<sequence length="113" mass="12646">MLADQPISKGTSIAISSWIINRSPDLWGPEAEVFNPERWVDVVADDTGGYSKWRPNNCIGEDFARTELSCLVADVVSRFEWTLDKMDKYAIPAGNITIDPLLGLYLNMKIPSQ</sequence>
<proteinExistence type="inferred from homology"/>
<reference evidence="5 6" key="1">
    <citation type="submission" date="2015-09" db="EMBL/GenBank/DDBJ databases">
        <title>Host preference determinants of Valsa canker pathogens revealed by comparative genomics.</title>
        <authorList>
            <person name="Yin Z."/>
            <person name="Huang L."/>
        </authorList>
    </citation>
    <scope>NUCLEOTIDE SEQUENCE [LARGE SCALE GENOMIC DNA]</scope>
    <source>
        <strain evidence="5 6">SXYLt</strain>
    </source>
</reference>
<evidence type="ECO:0000256" key="1">
    <source>
        <dbReference type="ARBA" id="ARBA00010617"/>
    </source>
</evidence>
<evidence type="ECO:0000256" key="2">
    <source>
        <dbReference type="ARBA" id="ARBA00022617"/>
    </source>
</evidence>
<dbReference type="SUPFAM" id="SSF48264">
    <property type="entry name" value="Cytochrome P450"/>
    <property type="match status" value="1"/>
</dbReference>
<dbReference type="InterPro" id="IPR001128">
    <property type="entry name" value="Cyt_P450"/>
</dbReference>
<evidence type="ECO:0000313" key="5">
    <source>
        <dbReference type="EMBL" id="ROW16672.1"/>
    </source>
</evidence>
<dbReference type="EMBL" id="LKEB01000004">
    <property type="protein sequence ID" value="ROW16672.1"/>
    <property type="molecule type" value="Genomic_DNA"/>
</dbReference>
<dbReference type="InterPro" id="IPR036396">
    <property type="entry name" value="Cyt_P450_sf"/>
</dbReference>
<evidence type="ECO:0000256" key="3">
    <source>
        <dbReference type="ARBA" id="ARBA00022723"/>
    </source>
</evidence>
<dbReference type="PANTHER" id="PTHR24305">
    <property type="entry name" value="CYTOCHROME P450"/>
    <property type="match status" value="1"/>
</dbReference>
<dbReference type="STRING" id="1230097.A0A423XJV0"/>
<dbReference type="Proteomes" id="UP000285146">
    <property type="component" value="Unassembled WGS sequence"/>
</dbReference>
<dbReference type="PANTHER" id="PTHR24305:SF166">
    <property type="entry name" value="CYTOCHROME P450 12A4, MITOCHONDRIAL-RELATED"/>
    <property type="match status" value="1"/>
</dbReference>
<name>A0A423XJV0_9PEZI</name>
<dbReference type="GO" id="GO:0020037">
    <property type="term" value="F:heme binding"/>
    <property type="evidence" value="ECO:0007669"/>
    <property type="project" value="InterPro"/>
</dbReference>
<dbReference type="GO" id="GO:0004497">
    <property type="term" value="F:monooxygenase activity"/>
    <property type="evidence" value="ECO:0007669"/>
    <property type="project" value="InterPro"/>
</dbReference>
<dbReference type="Pfam" id="PF00067">
    <property type="entry name" value="p450"/>
    <property type="match status" value="1"/>
</dbReference>
<comment type="caution">
    <text evidence="5">The sequence shown here is derived from an EMBL/GenBank/DDBJ whole genome shotgun (WGS) entry which is preliminary data.</text>
</comment>
<dbReference type="InParanoid" id="A0A423XJV0"/>
<evidence type="ECO:0000313" key="6">
    <source>
        <dbReference type="Proteomes" id="UP000285146"/>
    </source>
</evidence>
<dbReference type="OrthoDB" id="1470350at2759"/>
<dbReference type="InterPro" id="IPR050121">
    <property type="entry name" value="Cytochrome_P450_monoxygenase"/>
</dbReference>
<evidence type="ECO:0000256" key="4">
    <source>
        <dbReference type="ARBA" id="ARBA00023004"/>
    </source>
</evidence>
<dbReference type="AlphaFoldDB" id="A0A423XJV0"/>
<dbReference type="Gene3D" id="1.10.630.10">
    <property type="entry name" value="Cytochrome P450"/>
    <property type="match status" value="1"/>
</dbReference>
<keyword evidence="4" id="KW-0408">Iron</keyword>
<accession>A0A423XJV0</accession>
<protein>
    <recommendedName>
        <fullName evidence="7">Cytochrome P450</fullName>
    </recommendedName>
</protein>
<dbReference type="GO" id="GO:0005506">
    <property type="term" value="F:iron ion binding"/>
    <property type="evidence" value="ECO:0007669"/>
    <property type="project" value="InterPro"/>
</dbReference>